<protein>
    <submittedName>
        <fullName evidence="1">Uncharacterized protein</fullName>
    </submittedName>
</protein>
<dbReference type="Gene3D" id="6.10.140.2190">
    <property type="match status" value="1"/>
</dbReference>
<proteinExistence type="predicted"/>
<dbReference type="SUPFAM" id="SSF69349">
    <property type="entry name" value="Phage fibre proteins"/>
    <property type="match status" value="1"/>
</dbReference>
<accession>X1D8B7</accession>
<comment type="caution">
    <text evidence="1">The sequence shown here is derived from an EMBL/GenBank/DDBJ whole genome shotgun (WGS) entry which is preliminary data.</text>
</comment>
<evidence type="ECO:0000313" key="1">
    <source>
        <dbReference type="EMBL" id="GAH04535.1"/>
    </source>
</evidence>
<organism evidence="1">
    <name type="scientific">marine sediment metagenome</name>
    <dbReference type="NCBI Taxonomy" id="412755"/>
    <lineage>
        <taxon>unclassified sequences</taxon>
        <taxon>metagenomes</taxon>
        <taxon>ecological metagenomes</taxon>
    </lineage>
</organism>
<feature type="non-terminal residue" evidence="1">
    <location>
        <position position="286"/>
    </location>
</feature>
<dbReference type="EMBL" id="BART01023177">
    <property type="protein sequence ID" value="GAH04535.1"/>
    <property type="molecule type" value="Genomic_DNA"/>
</dbReference>
<dbReference type="AlphaFoldDB" id="X1D8B7"/>
<reference evidence="1" key="1">
    <citation type="journal article" date="2014" name="Front. Microbiol.">
        <title>High frequency of phylogenetically diverse reductive dehalogenase-homologous genes in deep subseafloor sedimentary metagenomes.</title>
        <authorList>
            <person name="Kawai M."/>
            <person name="Futagami T."/>
            <person name="Toyoda A."/>
            <person name="Takaki Y."/>
            <person name="Nishi S."/>
            <person name="Hori S."/>
            <person name="Arai W."/>
            <person name="Tsubouchi T."/>
            <person name="Morono Y."/>
            <person name="Uchiyama I."/>
            <person name="Ito T."/>
            <person name="Fujiyama A."/>
            <person name="Inagaki F."/>
            <person name="Takami H."/>
        </authorList>
    </citation>
    <scope>NUCLEOTIDE SEQUENCE</scope>
    <source>
        <strain evidence="1">Expedition CK06-06</strain>
    </source>
</reference>
<name>X1D8B7_9ZZZZ</name>
<feature type="non-terminal residue" evidence="1">
    <location>
        <position position="1"/>
    </location>
</feature>
<gene>
    <name evidence="1" type="ORF">S01H4_42235</name>
</gene>
<sequence length="286" mass="30346">VETYASGYTLVVVRDIAKTQEVNLMPGRLNPEALEKTLDRQILALQDVWAWVEHSIRGPITDANTGSNMVIPNEIDRANKYLAFGAEGRPIASAGPSGDSSVPVSAYGETLIDDANSTEAKATLEIPTITTWVESILDDVNSSVFLATVGAANDSDVVHDTENETIAGEKTFTGIATFPVGSELSSSSDPCEDADIACKNYVDDIGGFNDRGDPATDDANEGNLTTDGEWHDLDLSSIAPAGTTAVLLRVSVQDDAASSYVVFRKNGNSNSYANALIRTQVANVQN</sequence>